<dbReference type="EMBL" id="JACEEZ010026043">
    <property type="protein sequence ID" value="KAG0695204.1"/>
    <property type="molecule type" value="Genomic_DNA"/>
</dbReference>
<feature type="compositionally biased region" description="Basic and acidic residues" evidence="1">
    <location>
        <begin position="86"/>
        <end position="103"/>
    </location>
</feature>
<dbReference type="AlphaFoldDB" id="A0A8J8WC11"/>
<name>A0A8J8WC11_CHIOP</name>
<sequence length="151" mass="17078">MFTIESAQFHDSNKVAVRSVMISPDFRSVPADKSEAGNMADFDIKEEDIEIKEEADEVKQENPETEESGSTARRGEKRVLSPSHSPETKKQRTEVEQVWIKEEEFLDDVPARPSQPSPVPAPVKNRRGHLHRHQDGHQRGGKLPNSRSGRN</sequence>
<dbReference type="Proteomes" id="UP000770661">
    <property type="component" value="Unassembled WGS sequence"/>
</dbReference>
<gene>
    <name evidence="2" type="ORF">GWK47_027006</name>
</gene>
<evidence type="ECO:0000313" key="2">
    <source>
        <dbReference type="EMBL" id="KAG0695204.1"/>
    </source>
</evidence>
<keyword evidence="3" id="KW-1185">Reference proteome</keyword>
<feature type="compositionally biased region" description="Acidic residues" evidence="1">
    <location>
        <begin position="44"/>
        <end position="56"/>
    </location>
</feature>
<evidence type="ECO:0000256" key="1">
    <source>
        <dbReference type="SAM" id="MobiDB-lite"/>
    </source>
</evidence>
<reference evidence="2" key="1">
    <citation type="submission" date="2020-07" db="EMBL/GenBank/DDBJ databases">
        <title>The High-quality genome of the commercially important snow crab, Chionoecetes opilio.</title>
        <authorList>
            <person name="Jeong J.-H."/>
            <person name="Ryu S."/>
        </authorList>
    </citation>
    <scope>NUCLEOTIDE SEQUENCE</scope>
    <source>
        <strain evidence="2">MADBK_172401_WGS</strain>
        <tissue evidence="2">Digestive gland</tissue>
    </source>
</reference>
<proteinExistence type="predicted"/>
<protein>
    <submittedName>
        <fullName evidence="2">Uncharacterized protein</fullName>
    </submittedName>
</protein>
<organism evidence="2 3">
    <name type="scientific">Chionoecetes opilio</name>
    <name type="common">Atlantic snow crab</name>
    <name type="synonym">Cancer opilio</name>
    <dbReference type="NCBI Taxonomy" id="41210"/>
    <lineage>
        <taxon>Eukaryota</taxon>
        <taxon>Metazoa</taxon>
        <taxon>Ecdysozoa</taxon>
        <taxon>Arthropoda</taxon>
        <taxon>Crustacea</taxon>
        <taxon>Multicrustacea</taxon>
        <taxon>Malacostraca</taxon>
        <taxon>Eumalacostraca</taxon>
        <taxon>Eucarida</taxon>
        <taxon>Decapoda</taxon>
        <taxon>Pleocyemata</taxon>
        <taxon>Brachyura</taxon>
        <taxon>Eubrachyura</taxon>
        <taxon>Majoidea</taxon>
        <taxon>Majidae</taxon>
        <taxon>Chionoecetes</taxon>
    </lineage>
</organism>
<comment type="caution">
    <text evidence="2">The sequence shown here is derived from an EMBL/GenBank/DDBJ whole genome shotgun (WGS) entry which is preliminary data.</text>
</comment>
<evidence type="ECO:0000313" key="3">
    <source>
        <dbReference type="Proteomes" id="UP000770661"/>
    </source>
</evidence>
<feature type="region of interest" description="Disordered" evidence="1">
    <location>
        <begin position="24"/>
        <end position="151"/>
    </location>
</feature>
<accession>A0A8J8WC11</accession>